<sequence>MNFCKFTFILVLNTVLSLDIDFLYEIERRIDFDIDPCDDFYRHVCGEPQKSLNDVLLEAYQKEIDVMEMPDDVKYVCNYSLDPNFHDMFNNLNQKHAIERLIVKFEKSCEKQDEDYRSILAVMGNVLNHNKNSTKFNYYNHLRFDKNCSRAATNLKNIVQRTWLELRKERRKNDIYLKNILSNTCAFYWLNKNKQAFQRHLELLEKMKHELLEMNKITPWILSSNSLPAMNKMINMSYLNTYADTSYQQNAEETRNVILNCFRKVPNEIRFFCYLLVSSPEFLDQNSFHALNSNGEILMFNPLLSILSKEQIAPFKYGYTGVMMAHELGHSFIKSTPNYMLVPYFPSEIENCIKQQFRKTCEFFMKKNCSIDKMKYDEDAADIFGIHLAYQIFAKKYENNLQDIIENSKYNLTNQQMFYYSATSLGCQFKTKTLLPSNNYHSSYERSNAQMVQSSGFQQAFKCDEKSRMIQSKYKYCYIFGNNASFN</sequence>
<dbReference type="Pfam" id="PF01431">
    <property type="entry name" value="Peptidase_M13"/>
    <property type="match status" value="1"/>
</dbReference>
<dbReference type="InterPro" id="IPR018497">
    <property type="entry name" value="Peptidase_M13_C"/>
</dbReference>
<keyword evidence="4" id="KW-1185">Reference proteome</keyword>
<dbReference type="AlphaFoldDB" id="A0A9P1N8Y9"/>
<evidence type="ECO:0000259" key="2">
    <source>
        <dbReference type="Pfam" id="PF01431"/>
    </source>
</evidence>
<evidence type="ECO:0000313" key="4">
    <source>
        <dbReference type="Proteomes" id="UP001152747"/>
    </source>
</evidence>
<name>A0A9P1N8Y9_9PELO</name>
<dbReference type="InterPro" id="IPR000718">
    <property type="entry name" value="Peptidase_M13"/>
</dbReference>
<comment type="caution">
    <text evidence="3">The sequence shown here is derived from an EMBL/GenBank/DDBJ whole genome shotgun (WGS) entry which is preliminary data.</text>
</comment>
<proteinExistence type="predicted"/>
<dbReference type="InterPro" id="IPR024079">
    <property type="entry name" value="MetalloPept_cat_dom_sf"/>
</dbReference>
<dbReference type="GO" id="GO:0004222">
    <property type="term" value="F:metalloendopeptidase activity"/>
    <property type="evidence" value="ECO:0007669"/>
    <property type="project" value="InterPro"/>
</dbReference>
<dbReference type="SUPFAM" id="SSF55486">
    <property type="entry name" value="Metalloproteases ('zincins'), catalytic domain"/>
    <property type="match status" value="1"/>
</dbReference>
<dbReference type="GO" id="GO:0005886">
    <property type="term" value="C:plasma membrane"/>
    <property type="evidence" value="ECO:0007669"/>
    <property type="project" value="TreeGrafter"/>
</dbReference>
<gene>
    <name evidence="3" type="ORF">CAMP_LOCUS18196</name>
</gene>
<keyword evidence="1" id="KW-0732">Signal</keyword>
<dbReference type="PROSITE" id="PS51885">
    <property type="entry name" value="NEPRILYSIN"/>
    <property type="match status" value="1"/>
</dbReference>
<feature type="signal peptide" evidence="1">
    <location>
        <begin position="1"/>
        <end position="17"/>
    </location>
</feature>
<dbReference type="OrthoDB" id="5866043at2759"/>
<reference evidence="3" key="1">
    <citation type="submission" date="2022-11" db="EMBL/GenBank/DDBJ databases">
        <authorList>
            <person name="Kikuchi T."/>
        </authorList>
    </citation>
    <scope>NUCLEOTIDE SEQUENCE</scope>
    <source>
        <strain evidence="3">PS1010</strain>
    </source>
</reference>
<protein>
    <recommendedName>
        <fullName evidence="2">Peptidase M13 C-terminal domain-containing protein</fullName>
    </recommendedName>
</protein>
<dbReference type="Proteomes" id="UP001152747">
    <property type="component" value="Unassembled WGS sequence"/>
</dbReference>
<feature type="domain" description="Peptidase M13 C-terminal" evidence="2">
    <location>
        <begin position="315"/>
        <end position="475"/>
    </location>
</feature>
<dbReference type="Gene3D" id="3.40.390.10">
    <property type="entry name" value="Collagenase (Catalytic Domain)"/>
    <property type="match status" value="1"/>
</dbReference>
<feature type="chain" id="PRO_5040452988" description="Peptidase M13 C-terminal domain-containing protein" evidence="1">
    <location>
        <begin position="18"/>
        <end position="487"/>
    </location>
</feature>
<dbReference type="GO" id="GO:0016485">
    <property type="term" value="P:protein processing"/>
    <property type="evidence" value="ECO:0007669"/>
    <property type="project" value="TreeGrafter"/>
</dbReference>
<evidence type="ECO:0000256" key="1">
    <source>
        <dbReference type="SAM" id="SignalP"/>
    </source>
</evidence>
<dbReference type="EMBL" id="CANHGI010000006">
    <property type="protein sequence ID" value="CAI5455559.1"/>
    <property type="molecule type" value="Genomic_DNA"/>
</dbReference>
<dbReference type="PANTHER" id="PTHR11733:SF208">
    <property type="entry name" value="PEPTIDASE M13 C-TERMINAL DOMAIN-CONTAINING PROTEIN"/>
    <property type="match status" value="1"/>
</dbReference>
<organism evidence="3 4">
    <name type="scientific">Caenorhabditis angaria</name>
    <dbReference type="NCBI Taxonomy" id="860376"/>
    <lineage>
        <taxon>Eukaryota</taxon>
        <taxon>Metazoa</taxon>
        <taxon>Ecdysozoa</taxon>
        <taxon>Nematoda</taxon>
        <taxon>Chromadorea</taxon>
        <taxon>Rhabditida</taxon>
        <taxon>Rhabditina</taxon>
        <taxon>Rhabditomorpha</taxon>
        <taxon>Rhabditoidea</taxon>
        <taxon>Rhabditidae</taxon>
        <taxon>Peloderinae</taxon>
        <taxon>Caenorhabditis</taxon>
    </lineage>
</organism>
<accession>A0A9P1N8Y9</accession>
<dbReference type="PANTHER" id="PTHR11733">
    <property type="entry name" value="ZINC METALLOPROTEASE FAMILY M13 NEPRILYSIN-RELATED"/>
    <property type="match status" value="1"/>
</dbReference>
<evidence type="ECO:0000313" key="3">
    <source>
        <dbReference type="EMBL" id="CAI5455559.1"/>
    </source>
</evidence>